<evidence type="ECO:0000313" key="1">
    <source>
        <dbReference type="EMBL" id="MPC41502.1"/>
    </source>
</evidence>
<dbReference type="AlphaFoldDB" id="A0A5B7F4N3"/>
<reference evidence="1 2" key="1">
    <citation type="submission" date="2019-05" db="EMBL/GenBank/DDBJ databases">
        <title>Another draft genome of Portunus trituberculatus and its Hox gene families provides insights of decapod evolution.</title>
        <authorList>
            <person name="Jeong J.-H."/>
            <person name="Song I."/>
            <person name="Kim S."/>
            <person name="Choi T."/>
            <person name="Kim D."/>
            <person name="Ryu S."/>
            <person name="Kim W."/>
        </authorList>
    </citation>
    <scope>NUCLEOTIDE SEQUENCE [LARGE SCALE GENOMIC DNA]</scope>
    <source>
        <tissue evidence="1">Muscle</tissue>
    </source>
</reference>
<accession>A0A5B7F4N3</accession>
<dbReference type="Proteomes" id="UP000324222">
    <property type="component" value="Unassembled WGS sequence"/>
</dbReference>
<sequence length="138" mass="15821">MFSALSTGKILFRTRLIVSMVFENGQDAVDNFGSSKPLGTRQVPHPPAALDTERSHTSRYFSSFVVVPTNSINHTLEGRKSQQAENINNSHLRILPHHEKLTARFLRQYFNRTSFIERLVAVVAQGCPSDRRWRRALW</sequence>
<protein>
    <submittedName>
        <fullName evidence="1">Uncharacterized protein</fullName>
    </submittedName>
</protein>
<gene>
    <name evidence="1" type="ORF">E2C01_035095</name>
</gene>
<evidence type="ECO:0000313" key="2">
    <source>
        <dbReference type="Proteomes" id="UP000324222"/>
    </source>
</evidence>
<proteinExistence type="predicted"/>
<organism evidence="1 2">
    <name type="scientific">Portunus trituberculatus</name>
    <name type="common">Swimming crab</name>
    <name type="synonym">Neptunus trituberculatus</name>
    <dbReference type="NCBI Taxonomy" id="210409"/>
    <lineage>
        <taxon>Eukaryota</taxon>
        <taxon>Metazoa</taxon>
        <taxon>Ecdysozoa</taxon>
        <taxon>Arthropoda</taxon>
        <taxon>Crustacea</taxon>
        <taxon>Multicrustacea</taxon>
        <taxon>Malacostraca</taxon>
        <taxon>Eumalacostraca</taxon>
        <taxon>Eucarida</taxon>
        <taxon>Decapoda</taxon>
        <taxon>Pleocyemata</taxon>
        <taxon>Brachyura</taxon>
        <taxon>Eubrachyura</taxon>
        <taxon>Portunoidea</taxon>
        <taxon>Portunidae</taxon>
        <taxon>Portuninae</taxon>
        <taxon>Portunus</taxon>
    </lineage>
</organism>
<keyword evidence="2" id="KW-1185">Reference proteome</keyword>
<dbReference type="EMBL" id="VSRR010005081">
    <property type="protein sequence ID" value="MPC41502.1"/>
    <property type="molecule type" value="Genomic_DNA"/>
</dbReference>
<name>A0A5B7F4N3_PORTR</name>
<comment type="caution">
    <text evidence="1">The sequence shown here is derived from an EMBL/GenBank/DDBJ whole genome shotgun (WGS) entry which is preliminary data.</text>
</comment>